<evidence type="ECO:0000256" key="3">
    <source>
        <dbReference type="ARBA" id="ARBA00022989"/>
    </source>
</evidence>
<keyword evidence="8" id="KW-1185">Reference proteome</keyword>
<proteinExistence type="predicted"/>
<feature type="transmembrane region" description="Helical" evidence="5">
    <location>
        <begin position="133"/>
        <end position="151"/>
    </location>
</feature>
<sequence>MKTITPHITTHFKRHSTTYLDALAVFCAAVLIFLFAQTALNKVLYHQVFSIQMGKQPLPSWSKPILVYALPVAEWTTVFLLCFPKTRVWGLLIATVLMFSYTVYAYLAYIEIYGKVVCACGKVFQDMGWQEHFYFNAKHTFVALVGFYFAYKSKTLKSKQKRE</sequence>
<evidence type="ECO:0000256" key="5">
    <source>
        <dbReference type="SAM" id="Phobius"/>
    </source>
</evidence>
<feature type="domain" description="Methylamine utilisation protein MauE" evidence="6">
    <location>
        <begin position="22"/>
        <end position="148"/>
    </location>
</feature>
<evidence type="ECO:0000256" key="2">
    <source>
        <dbReference type="ARBA" id="ARBA00022692"/>
    </source>
</evidence>
<evidence type="ECO:0000256" key="4">
    <source>
        <dbReference type="ARBA" id="ARBA00023136"/>
    </source>
</evidence>
<evidence type="ECO:0000259" key="6">
    <source>
        <dbReference type="Pfam" id="PF07291"/>
    </source>
</evidence>
<comment type="subcellular location">
    <subcellularLocation>
        <location evidence="1">Membrane</location>
        <topology evidence="1">Multi-pass membrane protein</topology>
    </subcellularLocation>
</comment>
<feature type="transmembrane region" description="Helical" evidence="5">
    <location>
        <begin position="88"/>
        <end position="107"/>
    </location>
</feature>
<feature type="transmembrane region" description="Helical" evidence="5">
    <location>
        <begin position="20"/>
        <end position="40"/>
    </location>
</feature>
<accession>A0ABR7YNN3</accession>
<feature type="transmembrane region" description="Helical" evidence="5">
    <location>
        <begin position="65"/>
        <end position="83"/>
    </location>
</feature>
<keyword evidence="3 5" id="KW-1133">Transmembrane helix</keyword>
<dbReference type="RefSeq" id="WP_190993922.1">
    <property type="nucleotide sequence ID" value="NZ_JACOIK010000005.1"/>
</dbReference>
<evidence type="ECO:0000313" key="7">
    <source>
        <dbReference type="EMBL" id="MBD1432944.1"/>
    </source>
</evidence>
<keyword evidence="4 5" id="KW-0472">Membrane</keyword>
<dbReference type="Pfam" id="PF07291">
    <property type="entry name" value="MauE"/>
    <property type="match status" value="1"/>
</dbReference>
<evidence type="ECO:0000313" key="8">
    <source>
        <dbReference type="Proteomes" id="UP000602759"/>
    </source>
</evidence>
<dbReference type="InterPro" id="IPR009908">
    <property type="entry name" value="Methylamine_util_MauE"/>
</dbReference>
<keyword evidence="2 5" id="KW-0812">Transmembrane</keyword>
<protein>
    <recommendedName>
        <fullName evidence="6">Methylamine utilisation protein MauE domain-containing protein</fullName>
    </recommendedName>
</protein>
<dbReference type="EMBL" id="JACOIK010000005">
    <property type="protein sequence ID" value="MBD1432944.1"/>
    <property type="molecule type" value="Genomic_DNA"/>
</dbReference>
<name>A0ABR7YNN3_9SPHI</name>
<comment type="caution">
    <text evidence="7">The sequence shown here is derived from an EMBL/GenBank/DDBJ whole genome shotgun (WGS) entry which is preliminary data.</text>
</comment>
<evidence type="ECO:0000256" key="1">
    <source>
        <dbReference type="ARBA" id="ARBA00004141"/>
    </source>
</evidence>
<gene>
    <name evidence="7" type="ORF">H8B06_08915</name>
</gene>
<reference evidence="7 8" key="1">
    <citation type="submission" date="2020-08" db="EMBL/GenBank/DDBJ databases">
        <title>Sphingobacterium sp. DN00404 isolated from aquaculture water.</title>
        <authorList>
            <person name="Zhang M."/>
        </authorList>
    </citation>
    <scope>NUCLEOTIDE SEQUENCE [LARGE SCALE GENOMIC DNA]</scope>
    <source>
        <strain evidence="7 8">DN00404</strain>
    </source>
</reference>
<dbReference type="Proteomes" id="UP000602759">
    <property type="component" value="Unassembled WGS sequence"/>
</dbReference>
<organism evidence="7 8">
    <name type="scientific">Sphingobacterium micropteri</name>
    <dbReference type="NCBI Taxonomy" id="2763501"/>
    <lineage>
        <taxon>Bacteria</taxon>
        <taxon>Pseudomonadati</taxon>
        <taxon>Bacteroidota</taxon>
        <taxon>Sphingobacteriia</taxon>
        <taxon>Sphingobacteriales</taxon>
        <taxon>Sphingobacteriaceae</taxon>
        <taxon>Sphingobacterium</taxon>
    </lineage>
</organism>